<feature type="transmembrane region" description="Helical" evidence="2">
    <location>
        <begin position="716"/>
        <end position="739"/>
    </location>
</feature>
<dbReference type="PANTHER" id="PTHR10728">
    <property type="entry name" value="CYTOSOLIC PHOSPHOLIPASE A2"/>
    <property type="match status" value="1"/>
</dbReference>
<dbReference type="InterPro" id="IPR016035">
    <property type="entry name" value="Acyl_Trfase/lysoPLipase"/>
</dbReference>
<reference evidence="4" key="1">
    <citation type="submission" date="2020-02" db="EMBL/GenBank/DDBJ databases">
        <authorList>
            <person name="Meier V. D."/>
        </authorList>
    </citation>
    <scope>NUCLEOTIDE SEQUENCE</scope>
    <source>
        <strain evidence="4">AVDCRST_MAG95</strain>
    </source>
</reference>
<dbReference type="Gene3D" id="3.40.1090.10">
    <property type="entry name" value="Cytosolic phospholipase A2 catalytic domain"/>
    <property type="match status" value="2"/>
</dbReference>
<evidence type="ECO:0000256" key="1">
    <source>
        <dbReference type="ARBA" id="ARBA00023098"/>
    </source>
</evidence>
<evidence type="ECO:0000256" key="2">
    <source>
        <dbReference type="SAM" id="Phobius"/>
    </source>
</evidence>
<feature type="transmembrane region" description="Helical" evidence="2">
    <location>
        <begin position="502"/>
        <end position="523"/>
    </location>
</feature>
<dbReference type="InterPro" id="IPR002641">
    <property type="entry name" value="PNPLA_dom"/>
</dbReference>
<feature type="transmembrane region" description="Helical" evidence="2">
    <location>
        <begin position="461"/>
        <end position="481"/>
    </location>
</feature>
<accession>A0A6J4IKP6</accession>
<sequence length="1196" mass="133833">MDAVMDLTARTVSFIVVMQDALKLLTEATGNRVGNIPYNLLHTDKKTWQSLLAQSRFKDNFLERLAELVWLQDKPPEMPVDKQKICQLFTSRASSLLNWLQAPERKDYFAEHLTKNSYTVDENFYDLENKYSPRKPTLPLRLQESASLSAAPEQWRAAIQAYLCTNPAERELLAEALHYLPMLIVLAMGGGKYTPPQQRLLQEWRLPHDEADELLKYNDSFFIGNRKWRAFFQEFRSAEQDQRAAKLLTCDKSLLQVLQFDQTSWPAPDQVPLPFDIIFRAELKEIVNSREKRLQQTTNLNCHNPHQQADTMHLWALAFSGGGIRSATFNLGILQGLAKAGLLSHFDYLSTVSGGGYIGAWLTAWIQRAGSLHKVADRLNPEKSADPMGEEVRPIRWLRMFSNYLAPNASIMSADSWTMGLTWLRNTFLNQFIILLLVGSVLAMGYIFYVLWHLLTFQESNWLQVLISAVLLVGALLAGWGMHAFNRHLAPPNPVKAGYTQLLTLALMFLALLAAYFMGSWFFDDAYFKEHTTYLPFIDRIELLGPVAAVSLFGLLLVAGLGRYDSCLPPSRKFGEMFRFGFILLLSSVVATAIGAILLALVGQLLEYLAVSAHLVEKGISALKEQTIDPKEIEKKDNILTLFNGLAFTLGVPLILEVISITVVLRMALLGNAFPDERREWWGRLGALVHRLSLVWLLLAGTALLGPTLIDVFKDYGPSITAALGGWAAIVLAGVRLAFSGKTPAQPDAAKPTSKILDVLVRVTPYIFGVGILIFGSILVGIIQDYAWFEAAEIHPSSQLAPVNWPAKLKWAFASTGILLLLTWFLSRRVGVNEFSMHHFYRNRLARAYLGATRRRTERAQTANPFTNFDKFDDLKLADLISTGPTGYDGPYLIINTTLNATQATSLDRQDRKAESFVFTPLFCGFDISRIRATGSLTKKSYDYGYRPTAKYAYPDGRGPAVGTAMAISGAAANPNQGYHSSAATAFLLTLFNVRLGWWIGNPVSKKTWQSADPANGLNYVVYDLLGKSDTTKDYVCLSDGGHFDNMGLYELIRRRCRFIVLGDGEQDSLFTCDGLANAIRRCRVDFGVEIQIDVTPITNRTEKTRFSSRHYAIGKIWYSGDAPHQPSGTLLYLKSSLTGDEPADIREYALVNPAFPHQSTGDQFFNEPQFESYRRLGLHLIETALLDSQVVKIPG</sequence>
<organism evidence="4">
    <name type="scientific">uncultured Adhaeribacter sp</name>
    <dbReference type="NCBI Taxonomy" id="448109"/>
    <lineage>
        <taxon>Bacteria</taxon>
        <taxon>Pseudomonadati</taxon>
        <taxon>Bacteroidota</taxon>
        <taxon>Cytophagia</taxon>
        <taxon>Cytophagales</taxon>
        <taxon>Hymenobacteraceae</taxon>
        <taxon>Adhaeribacter</taxon>
        <taxon>environmental samples</taxon>
    </lineage>
</organism>
<keyword evidence="2" id="KW-0472">Membrane</keyword>
<evidence type="ECO:0000259" key="3">
    <source>
        <dbReference type="Pfam" id="PF01734"/>
    </source>
</evidence>
<name>A0A6J4IKP6_9BACT</name>
<proteinExistence type="predicted"/>
<feature type="domain" description="PNPLA" evidence="3">
    <location>
        <begin position="317"/>
        <end position="432"/>
    </location>
</feature>
<evidence type="ECO:0000313" key="4">
    <source>
        <dbReference type="EMBL" id="CAA9253075.1"/>
    </source>
</evidence>
<keyword evidence="2" id="KW-1133">Transmembrane helix</keyword>
<dbReference type="GO" id="GO:0004623">
    <property type="term" value="F:phospholipase A2 activity"/>
    <property type="evidence" value="ECO:0007669"/>
    <property type="project" value="TreeGrafter"/>
</dbReference>
<dbReference type="PANTHER" id="PTHR10728:SF40">
    <property type="entry name" value="PATATIN FAMILY PROTEIN"/>
    <property type="match status" value="1"/>
</dbReference>
<feature type="transmembrane region" description="Helical" evidence="2">
    <location>
        <begin position="582"/>
        <end position="606"/>
    </location>
</feature>
<protein>
    <recommendedName>
        <fullName evidence="3">PNPLA domain-containing protein</fullName>
    </recommendedName>
</protein>
<dbReference type="AlphaFoldDB" id="A0A6J4IKP6"/>
<keyword evidence="2" id="KW-0812">Transmembrane</keyword>
<keyword evidence="1" id="KW-0443">Lipid metabolism</keyword>
<feature type="transmembrane region" description="Helical" evidence="2">
    <location>
        <begin position="688"/>
        <end position="710"/>
    </location>
</feature>
<gene>
    <name evidence="4" type="ORF">AVDCRST_MAG95-1972</name>
</gene>
<feature type="transmembrane region" description="Helical" evidence="2">
    <location>
        <begin position="646"/>
        <end position="668"/>
    </location>
</feature>
<feature type="transmembrane region" description="Helical" evidence="2">
    <location>
        <begin position="432"/>
        <end position="455"/>
    </location>
</feature>
<dbReference type="GO" id="GO:0005829">
    <property type="term" value="C:cytosol"/>
    <property type="evidence" value="ECO:0007669"/>
    <property type="project" value="TreeGrafter"/>
</dbReference>
<feature type="transmembrane region" description="Helical" evidence="2">
    <location>
        <begin position="759"/>
        <end position="789"/>
    </location>
</feature>
<dbReference type="GO" id="GO:0046475">
    <property type="term" value="P:glycerophospholipid catabolic process"/>
    <property type="evidence" value="ECO:0007669"/>
    <property type="project" value="TreeGrafter"/>
</dbReference>
<dbReference type="SUPFAM" id="SSF52151">
    <property type="entry name" value="FabD/lysophospholipase-like"/>
    <property type="match status" value="1"/>
</dbReference>
<dbReference type="Pfam" id="PF01734">
    <property type="entry name" value="Patatin"/>
    <property type="match status" value="1"/>
</dbReference>
<dbReference type="EMBL" id="CADCTJ010000617">
    <property type="protein sequence ID" value="CAA9253075.1"/>
    <property type="molecule type" value="Genomic_DNA"/>
</dbReference>